<feature type="transmembrane region" description="Helical" evidence="1">
    <location>
        <begin position="118"/>
        <end position="141"/>
    </location>
</feature>
<feature type="transmembrane region" description="Helical" evidence="1">
    <location>
        <begin position="55"/>
        <end position="72"/>
    </location>
</feature>
<proteinExistence type="predicted"/>
<dbReference type="Proteomes" id="UP000054099">
    <property type="component" value="Unassembled WGS sequence"/>
</dbReference>
<dbReference type="Pfam" id="PF04238">
    <property type="entry name" value="DUF420"/>
    <property type="match status" value="1"/>
</dbReference>
<protein>
    <recommendedName>
        <fullName evidence="4">DUF420 domain-containing protein</fullName>
    </recommendedName>
</protein>
<dbReference type="EMBL" id="LNQN01000005">
    <property type="protein sequence ID" value="KSU81766.1"/>
    <property type="molecule type" value="Genomic_DNA"/>
</dbReference>
<feature type="transmembrane region" description="Helical" evidence="1">
    <location>
        <begin position="84"/>
        <end position="103"/>
    </location>
</feature>
<keyword evidence="1" id="KW-1133">Transmembrane helix</keyword>
<evidence type="ECO:0000313" key="2">
    <source>
        <dbReference type="EMBL" id="KSU81766.1"/>
    </source>
</evidence>
<dbReference type="InterPro" id="IPR007352">
    <property type="entry name" value="DUF420"/>
</dbReference>
<gene>
    <name evidence="2" type="ORF">AS030_15870</name>
</gene>
<reference evidence="2 3" key="1">
    <citation type="journal article" date="2014" name="Antonie Van Leeuwenhoek">
        <title>Fictibacillus enclensis sp. nov., isolated from marine sediment.</title>
        <authorList>
            <person name="Dastager S.G."/>
            <person name="Mawlankar R."/>
            <person name="Srinivasan K."/>
            <person name="Tang S.K."/>
            <person name="Lee J.C."/>
            <person name="Ramana V.V."/>
            <person name="Shouche Y.S."/>
        </authorList>
    </citation>
    <scope>NUCLEOTIDE SEQUENCE [LARGE SCALE GENOMIC DNA]</scope>
    <source>
        <strain evidence="2 3">NIO-1003</strain>
    </source>
</reference>
<evidence type="ECO:0000256" key="1">
    <source>
        <dbReference type="SAM" id="Phobius"/>
    </source>
</evidence>
<keyword evidence="3" id="KW-1185">Reference proteome</keyword>
<accession>A0A0V8J3Z6</accession>
<evidence type="ECO:0000313" key="3">
    <source>
        <dbReference type="Proteomes" id="UP000054099"/>
    </source>
</evidence>
<evidence type="ECO:0008006" key="4">
    <source>
        <dbReference type="Google" id="ProtNLM"/>
    </source>
</evidence>
<dbReference type="PANTHER" id="PTHR37692">
    <property type="entry name" value="HYPOTHETICAL MEMBRANE SPANNING PROTEIN"/>
    <property type="match status" value="1"/>
</dbReference>
<keyword evidence="1" id="KW-0472">Membrane</keyword>
<dbReference type="AlphaFoldDB" id="A0A0V8J3Z6"/>
<dbReference type="RefSeq" id="WP_061973324.1">
    <property type="nucleotide sequence ID" value="NZ_CP126109.1"/>
</dbReference>
<dbReference type="PANTHER" id="PTHR37692:SF1">
    <property type="entry name" value="DUF420 DOMAIN-CONTAINING PROTEIN"/>
    <property type="match status" value="1"/>
</dbReference>
<feature type="transmembrane region" description="Helical" evidence="1">
    <location>
        <begin position="14"/>
        <end position="35"/>
    </location>
</feature>
<comment type="caution">
    <text evidence="2">The sequence shown here is derived from an EMBL/GenBank/DDBJ whole genome shotgun (WGS) entry which is preliminary data.</text>
</comment>
<feature type="transmembrane region" description="Helical" evidence="1">
    <location>
        <begin position="162"/>
        <end position="180"/>
    </location>
</feature>
<keyword evidence="1" id="KW-0812">Transmembrane</keyword>
<sequence>MSDHSNSEVKQRNYTPLVIGLSIAINVLVVILFFLPAYNGHVAFDVHLLPRLNAIFNSFTFVFLLAALFFILRKNITMHKRFIYAAFTTTFLFLLSYVTYHYLSESTSYGGEGPLRYIYFFILITHIILAALIVPLALFTLARGLNMQVAKHKKIARWTMPLWLYVSLTGVIVYLMISPYY</sequence>
<organism evidence="2 3">
    <name type="scientific">Fictibacillus enclensis</name>
    <dbReference type="NCBI Taxonomy" id="1017270"/>
    <lineage>
        <taxon>Bacteria</taxon>
        <taxon>Bacillati</taxon>
        <taxon>Bacillota</taxon>
        <taxon>Bacilli</taxon>
        <taxon>Bacillales</taxon>
        <taxon>Fictibacillaceae</taxon>
        <taxon>Fictibacillus</taxon>
    </lineage>
</organism>
<name>A0A0V8J3Z6_9BACL</name>
<dbReference type="OrthoDB" id="9811380at2"/>